<dbReference type="EMBL" id="FTOA01000002">
    <property type="protein sequence ID" value="SIS46159.1"/>
    <property type="molecule type" value="Genomic_DNA"/>
</dbReference>
<reference evidence="1 2" key="1">
    <citation type="submission" date="2017-01" db="EMBL/GenBank/DDBJ databases">
        <authorList>
            <person name="Mah S.A."/>
            <person name="Swanson W.J."/>
            <person name="Moy G.W."/>
            <person name="Vacquier V.D."/>
        </authorList>
    </citation>
    <scope>NUCLEOTIDE SEQUENCE [LARGE SCALE GENOMIC DNA]</scope>
    <source>
        <strain evidence="1 2">DSM 11589</strain>
    </source>
</reference>
<organism evidence="1 2">
    <name type="scientific">Insolitispirillum peregrinum</name>
    <dbReference type="NCBI Taxonomy" id="80876"/>
    <lineage>
        <taxon>Bacteria</taxon>
        <taxon>Pseudomonadati</taxon>
        <taxon>Pseudomonadota</taxon>
        <taxon>Alphaproteobacteria</taxon>
        <taxon>Rhodospirillales</taxon>
        <taxon>Novispirillaceae</taxon>
        <taxon>Insolitispirillum</taxon>
    </lineage>
</organism>
<evidence type="ECO:0000313" key="1">
    <source>
        <dbReference type="EMBL" id="SIS46159.1"/>
    </source>
</evidence>
<proteinExistence type="predicted"/>
<dbReference type="AlphaFoldDB" id="A0A1N7J9Y9"/>
<gene>
    <name evidence="1" type="ORF">SAMN05421779_10219</name>
</gene>
<keyword evidence="2" id="KW-1185">Reference proteome</keyword>
<dbReference type="Proteomes" id="UP000185678">
    <property type="component" value="Unassembled WGS sequence"/>
</dbReference>
<dbReference type="RefSeq" id="WP_076398959.1">
    <property type="nucleotide sequence ID" value="NZ_FTOA01000002.1"/>
</dbReference>
<name>A0A1N7J9Y9_9PROT</name>
<evidence type="ECO:0000313" key="2">
    <source>
        <dbReference type="Proteomes" id="UP000185678"/>
    </source>
</evidence>
<protein>
    <submittedName>
        <fullName evidence="1">Uncharacterized protein</fullName>
    </submittedName>
</protein>
<sequence>MRAPLTSPARNRIRRGLQTIGLALGLLSGVSAAEAQQQPTGVAPPQGEQFFLRIPDGWKEVVRTRQQGADIVAYVPQEQNATQWTDMLSIQVFQGMTALPAQSFYERYSTSYRKSCETVRIGQMQTGVSNGYPSAFWIMACGNQAQAGTGETSFFRLVQGNKALYVAQRTWRTARFDAQKTSPITGPASDVAIETLKHFGLCDPSMADRPCPKGQ</sequence>
<dbReference type="OrthoDB" id="6116092at2"/>
<accession>A0A1N7J9Y9</accession>